<proteinExistence type="predicted"/>
<dbReference type="SUPFAM" id="SSF47459">
    <property type="entry name" value="HLH, helix-loop-helix DNA-binding domain"/>
    <property type="match status" value="1"/>
</dbReference>
<dbReference type="PROSITE" id="PS50888">
    <property type="entry name" value="BHLH"/>
    <property type="match status" value="1"/>
</dbReference>
<organism evidence="4">
    <name type="scientific">Blastobotrys adeninivorans</name>
    <name type="common">Yeast</name>
    <name type="synonym">Arxula adeninivorans</name>
    <dbReference type="NCBI Taxonomy" id="409370"/>
    <lineage>
        <taxon>Eukaryota</taxon>
        <taxon>Fungi</taxon>
        <taxon>Dikarya</taxon>
        <taxon>Ascomycota</taxon>
        <taxon>Saccharomycotina</taxon>
        <taxon>Dipodascomycetes</taxon>
        <taxon>Dipodascales</taxon>
        <taxon>Trichomonascaceae</taxon>
        <taxon>Blastobotrys</taxon>
    </lineage>
</organism>
<dbReference type="InterPro" id="IPR011598">
    <property type="entry name" value="bHLH_dom"/>
</dbReference>
<dbReference type="EMBL" id="HG937694">
    <property type="protein sequence ID" value="CDP37104.1"/>
    <property type="molecule type" value="Genomic_DNA"/>
</dbReference>
<dbReference type="PANTHER" id="PTHR47787">
    <property type="entry name" value="CENTROMERE-BINDING PROTEIN 1"/>
    <property type="match status" value="1"/>
</dbReference>
<reference evidence="4" key="1">
    <citation type="submission" date="2014-02" db="EMBL/GenBank/DDBJ databases">
        <authorList>
            <person name="Genoscope - CEA"/>
        </authorList>
    </citation>
    <scope>NUCLEOTIDE SEQUENCE</scope>
    <source>
        <strain evidence="4">LS3</strain>
    </source>
</reference>
<dbReference type="GO" id="GO:0005634">
    <property type="term" value="C:nucleus"/>
    <property type="evidence" value="ECO:0007669"/>
    <property type="project" value="TreeGrafter"/>
</dbReference>
<dbReference type="AlphaFoldDB" id="A0A060T8I3"/>
<feature type="region of interest" description="Disordered" evidence="2">
    <location>
        <begin position="93"/>
        <end position="165"/>
    </location>
</feature>
<gene>
    <name evidence="4" type="ORF">GNLVRS02_ARAD1D03784g</name>
</gene>
<feature type="compositionally biased region" description="Basic and acidic residues" evidence="2">
    <location>
        <begin position="156"/>
        <end position="165"/>
    </location>
</feature>
<evidence type="ECO:0000256" key="1">
    <source>
        <dbReference type="SAM" id="Coils"/>
    </source>
</evidence>
<dbReference type="SMART" id="SM00353">
    <property type="entry name" value="HLH"/>
    <property type="match status" value="1"/>
</dbReference>
<name>A0A060T8I3_BLAAD</name>
<dbReference type="Pfam" id="PF00010">
    <property type="entry name" value="HLH"/>
    <property type="match status" value="1"/>
</dbReference>
<protein>
    <submittedName>
        <fullName evidence="4">ARAD1D03784p</fullName>
    </submittedName>
</protein>
<dbReference type="Gene3D" id="4.10.280.10">
    <property type="entry name" value="Helix-loop-helix DNA-binding domain"/>
    <property type="match status" value="1"/>
</dbReference>
<evidence type="ECO:0000259" key="3">
    <source>
        <dbReference type="PROSITE" id="PS50888"/>
    </source>
</evidence>
<dbReference type="PANTHER" id="PTHR47787:SF1">
    <property type="entry name" value="CENTROMERE-BINDING PROTEIN 1"/>
    <property type="match status" value="1"/>
</dbReference>
<accession>A0A060T8I3</accession>
<dbReference type="GO" id="GO:0046983">
    <property type="term" value="F:protein dimerization activity"/>
    <property type="evidence" value="ECO:0007669"/>
    <property type="project" value="InterPro"/>
</dbReference>
<evidence type="ECO:0000313" key="4">
    <source>
        <dbReference type="EMBL" id="CDP37104.1"/>
    </source>
</evidence>
<feature type="compositionally biased region" description="Low complexity" evidence="2">
    <location>
        <begin position="97"/>
        <end position="110"/>
    </location>
</feature>
<keyword evidence="1" id="KW-0175">Coiled coil</keyword>
<dbReference type="GO" id="GO:0003700">
    <property type="term" value="F:DNA-binding transcription factor activity"/>
    <property type="evidence" value="ECO:0007669"/>
    <property type="project" value="TreeGrafter"/>
</dbReference>
<evidence type="ECO:0000256" key="2">
    <source>
        <dbReference type="SAM" id="MobiDB-lite"/>
    </source>
</evidence>
<sequence>MHPEKRQVEEEEEAVKRFKAAEEDAAAAAAAADSGIAIDNELLRQQHKQQTQNAAAVQAAVQSSNTFHQMLLNNELPQTQQILQERLNSPSAQEFKAQLAKTAAAATGATPESNGSPYEPDTTGGGVLPHDDHPPNSQTPRPQVGSAEWHKQRRDNHKEVERRRRENINRGIERIAQIVPDCDKQKSQILKRAYEYIEKLKAAESANMEKYALEKLLREQAIEELSQRNKKLTEEVQQAWRETEQWKKAAMERGVTSIDDTK</sequence>
<reference evidence="4" key="2">
    <citation type="submission" date="2014-06" db="EMBL/GenBank/DDBJ databases">
        <title>The complete genome of Blastobotrys (Arxula) adeninivorans LS3 - a yeast of biotechnological interest.</title>
        <authorList>
            <person name="Kunze G."/>
            <person name="Gaillardin C."/>
            <person name="Czernicka M."/>
            <person name="Durrens P."/>
            <person name="Martin T."/>
            <person name="Boer E."/>
            <person name="Gabaldon T."/>
            <person name="Cruz J."/>
            <person name="Talla E."/>
            <person name="Marck C."/>
            <person name="Goffeau A."/>
            <person name="Barbe V."/>
            <person name="Baret P."/>
            <person name="Baronian K."/>
            <person name="Beier S."/>
            <person name="Bleykasten C."/>
            <person name="Bode R."/>
            <person name="Casaregola S."/>
            <person name="Despons L."/>
            <person name="Fairhead C."/>
            <person name="Giersberg M."/>
            <person name="Gierski P."/>
            <person name="Hahnel U."/>
            <person name="Hartmann A."/>
            <person name="Jankowska D."/>
            <person name="Jubin C."/>
            <person name="Jung P."/>
            <person name="Lafontaine I."/>
            <person name="Leh-Louis V."/>
            <person name="Lemaire M."/>
            <person name="Marcet-Houben M."/>
            <person name="Mascher M."/>
            <person name="Morel G."/>
            <person name="Richard G.-F."/>
            <person name="Riechen J."/>
            <person name="Sacerdot C."/>
            <person name="Sarkar A."/>
            <person name="Savel G."/>
            <person name="Schacherer J."/>
            <person name="Sherman D."/>
            <person name="Straub M.-L."/>
            <person name="Stein N."/>
            <person name="Thierry A."/>
            <person name="Trautwein-Schult A."/>
            <person name="Westhof E."/>
            <person name="Worch S."/>
            <person name="Dujon B."/>
            <person name="Souciet J.-L."/>
            <person name="Wincker P."/>
            <person name="Scholz U."/>
            <person name="Neuveglise N."/>
        </authorList>
    </citation>
    <scope>NUCLEOTIDE SEQUENCE</scope>
    <source>
        <strain evidence="4">LS3</strain>
    </source>
</reference>
<feature type="domain" description="BHLH" evidence="3">
    <location>
        <begin position="152"/>
        <end position="200"/>
    </location>
</feature>
<dbReference type="InterPro" id="IPR036638">
    <property type="entry name" value="HLH_DNA-bd_sf"/>
</dbReference>
<feature type="coiled-coil region" evidence="1">
    <location>
        <begin position="215"/>
        <end position="242"/>
    </location>
</feature>